<feature type="compositionally biased region" description="Low complexity" evidence="19">
    <location>
        <begin position="446"/>
        <end position="469"/>
    </location>
</feature>
<dbReference type="GO" id="GO:0004425">
    <property type="term" value="F:indole-3-glycerol-phosphate synthase activity"/>
    <property type="evidence" value="ECO:0007669"/>
    <property type="project" value="UniProtKB-EC"/>
</dbReference>
<feature type="compositionally biased region" description="Polar residues" evidence="19">
    <location>
        <begin position="418"/>
        <end position="435"/>
    </location>
</feature>
<gene>
    <name evidence="23" type="ORF">LACBIDRAFT_295901</name>
</gene>
<evidence type="ECO:0000256" key="3">
    <source>
        <dbReference type="ARBA" id="ARBA00004664"/>
    </source>
</evidence>
<keyword evidence="16" id="KW-0456">Lyase</keyword>
<feature type="compositionally biased region" description="Low complexity" evidence="19">
    <location>
        <begin position="566"/>
        <end position="577"/>
    </location>
</feature>
<reference evidence="23 24" key="1">
    <citation type="journal article" date="2008" name="Nature">
        <title>The genome of Laccaria bicolor provides insights into mycorrhizal symbiosis.</title>
        <authorList>
            <person name="Martin F."/>
            <person name="Aerts A."/>
            <person name="Ahren D."/>
            <person name="Brun A."/>
            <person name="Danchin E.G.J."/>
            <person name="Duchaussoy F."/>
            <person name="Gibon J."/>
            <person name="Kohler A."/>
            <person name="Lindquist E."/>
            <person name="Pereda V."/>
            <person name="Salamov A."/>
            <person name="Shapiro H.J."/>
            <person name="Wuyts J."/>
            <person name="Blaudez D."/>
            <person name="Buee M."/>
            <person name="Brokstein P."/>
            <person name="Canbaeck B."/>
            <person name="Cohen D."/>
            <person name="Courty P.E."/>
            <person name="Coutinho P.M."/>
            <person name="Delaruelle C."/>
            <person name="Detter J.C."/>
            <person name="Deveau A."/>
            <person name="DiFazio S."/>
            <person name="Duplessis S."/>
            <person name="Fraissinet-Tachet L."/>
            <person name="Lucic E."/>
            <person name="Frey-Klett P."/>
            <person name="Fourrey C."/>
            <person name="Feussner I."/>
            <person name="Gay G."/>
            <person name="Grimwood J."/>
            <person name="Hoegger P.J."/>
            <person name="Jain P."/>
            <person name="Kilaru S."/>
            <person name="Labbe J."/>
            <person name="Lin Y.C."/>
            <person name="Legue V."/>
            <person name="Le Tacon F."/>
            <person name="Marmeisse R."/>
            <person name="Melayah D."/>
            <person name="Montanini B."/>
            <person name="Muratet M."/>
            <person name="Nehls U."/>
            <person name="Niculita-Hirzel H."/>
            <person name="Oudot-Le Secq M.P."/>
            <person name="Peter M."/>
            <person name="Quesneville H."/>
            <person name="Rajashekar B."/>
            <person name="Reich M."/>
            <person name="Rouhier N."/>
            <person name="Schmutz J."/>
            <person name="Yin T."/>
            <person name="Chalot M."/>
            <person name="Henrissat B."/>
            <person name="Kuees U."/>
            <person name="Lucas S."/>
            <person name="Van de Peer Y."/>
            <person name="Podila G.K."/>
            <person name="Polle A."/>
            <person name="Pukkila P.J."/>
            <person name="Richardson P.M."/>
            <person name="Rouze P."/>
            <person name="Sanders I.R."/>
            <person name="Stajich J.E."/>
            <person name="Tunlid A."/>
            <person name="Tuskan G."/>
            <person name="Grigoriev I.V."/>
        </authorList>
    </citation>
    <scope>NUCLEOTIDE SEQUENCE [LARGE SCALE GENOMIC DNA]</scope>
    <source>
        <strain evidence="24">S238N-H82 / ATCC MYA-4686</strain>
    </source>
</reference>
<evidence type="ECO:0000256" key="7">
    <source>
        <dbReference type="ARBA" id="ARBA00012362"/>
    </source>
</evidence>
<dbReference type="PANTHER" id="PTHR22854">
    <property type="entry name" value="TRYPTOPHAN BIOSYNTHESIS PROTEIN"/>
    <property type="match status" value="1"/>
</dbReference>
<dbReference type="KEGG" id="lbc:LACBIDRAFT_295901"/>
<name>B0E006_LACBS</name>
<dbReference type="EC" id="4.1.3.27" evidence="6"/>
<keyword evidence="12" id="KW-0822">Tryptophan biosynthesis</keyword>
<feature type="region of interest" description="Disordered" evidence="19">
    <location>
        <begin position="796"/>
        <end position="822"/>
    </location>
</feature>
<evidence type="ECO:0000256" key="18">
    <source>
        <dbReference type="ARBA" id="ARBA00047683"/>
    </source>
</evidence>
<feature type="compositionally biased region" description="Polar residues" evidence="19">
    <location>
        <begin position="185"/>
        <end position="213"/>
    </location>
</feature>
<feature type="domain" description="N-(5'phosphoribosyl) anthranilate isomerase (PRAI)" evidence="22">
    <location>
        <begin position="1284"/>
        <end position="1377"/>
    </location>
</feature>
<dbReference type="EC" id="4.1.1.48" evidence="7"/>
<feature type="compositionally biased region" description="Polar residues" evidence="19">
    <location>
        <begin position="279"/>
        <end position="298"/>
    </location>
</feature>
<dbReference type="GO" id="GO:0004640">
    <property type="term" value="F:phosphoribosylanthranilate isomerase activity"/>
    <property type="evidence" value="ECO:0007669"/>
    <property type="project" value="UniProtKB-EC"/>
</dbReference>
<keyword evidence="13" id="KW-0315">Glutamine amidotransferase</keyword>
<feature type="region of interest" description="Disordered" evidence="19">
    <location>
        <begin position="52"/>
        <end position="489"/>
    </location>
</feature>
<evidence type="ECO:0000313" key="24">
    <source>
        <dbReference type="Proteomes" id="UP000001194"/>
    </source>
</evidence>
<comment type="catalytic activity">
    <reaction evidence="2">
        <text>1-(2-carboxyphenylamino)-1-deoxy-D-ribulose 5-phosphate + H(+) = (1S,2R)-1-C-(indol-3-yl)glycerol 3-phosphate + CO2 + H2O</text>
        <dbReference type="Rhea" id="RHEA:23476"/>
        <dbReference type="ChEBI" id="CHEBI:15377"/>
        <dbReference type="ChEBI" id="CHEBI:15378"/>
        <dbReference type="ChEBI" id="CHEBI:16526"/>
        <dbReference type="ChEBI" id="CHEBI:58613"/>
        <dbReference type="ChEBI" id="CHEBI:58866"/>
        <dbReference type="EC" id="4.1.1.48"/>
    </reaction>
</comment>
<evidence type="ECO:0000256" key="9">
    <source>
        <dbReference type="ARBA" id="ARBA00018819"/>
    </source>
</evidence>
<evidence type="ECO:0000256" key="20">
    <source>
        <dbReference type="SAM" id="Phobius"/>
    </source>
</evidence>
<dbReference type="InterPro" id="IPR001240">
    <property type="entry name" value="PRAI_dom"/>
</dbReference>
<keyword evidence="24" id="KW-1185">Reference proteome</keyword>
<dbReference type="CDD" id="cd00331">
    <property type="entry name" value="IGPS"/>
    <property type="match status" value="1"/>
</dbReference>
<organism evidence="24">
    <name type="scientific">Laccaria bicolor (strain S238N-H82 / ATCC MYA-4686)</name>
    <name type="common">Bicoloured deceiver</name>
    <name type="synonym">Laccaria laccata var. bicolor</name>
    <dbReference type="NCBI Taxonomy" id="486041"/>
    <lineage>
        <taxon>Eukaryota</taxon>
        <taxon>Fungi</taxon>
        <taxon>Dikarya</taxon>
        <taxon>Basidiomycota</taxon>
        <taxon>Agaricomycotina</taxon>
        <taxon>Agaricomycetes</taxon>
        <taxon>Agaricomycetidae</taxon>
        <taxon>Agaricales</taxon>
        <taxon>Agaricineae</taxon>
        <taxon>Hydnangiaceae</taxon>
        <taxon>Laccaria</taxon>
    </lineage>
</organism>
<evidence type="ECO:0000256" key="8">
    <source>
        <dbReference type="ARBA" id="ARBA00012572"/>
    </source>
</evidence>
<dbReference type="SUPFAM" id="SSF51366">
    <property type="entry name" value="Ribulose-phoshate binding barrel"/>
    <property type="match status" value="2"/>
</dbReference>
<evidence type="ECO:0000256" key="12">
    <source>
        <dbReference type="ARBA" id="ARBA00022822"/>
    </source>
</evidence>
<evidence type="ECO:0000256" key="10">
    <source>
        <dbReference type="ARBA" id="ARBA00022605"/>
    </source>
</evidence>
<evidence type="ECO:0000256" key="19">
    <source>
        <dbReference type="SAM" id="MobiDB-lite"/>
    </source>
</evidence>
<feature type="transmembrane region" description="Helical" evidence="20">
    <location>
        <begin position="19"/>
        <end position="37"/>
    </location>
</feature>
<feature type="compositionally biased region" description="Basic and acidic residues" evidence="19">
    <location>
        <begin position="753"/>
        <end position="770"/>
    </location>
</feature>
<keyword evidence="11" id="KW-0210">Decarboxylase</keyword>
<feature type="domain" description="Indole-3-glycerol phosphate synthase" evidence="21">
    <location>
        <begin position="911"/>
        <end position="1180"/>
    </location>
</feature>
<comment type="pathway">
    <text evidence="5">Amino-acid biosynthesis; L-tryptophan biosynthesis; L-tryptophan from chorismate: step 1/5.</text>
</comment>
<evidence type="ECO:0000256" key="2">
    <source>
        <dbReference type="ARBA" id="ARBA00001633"/>
    </source>
</evidence>
<proteinExistence type="predicted"/>
<evidence type="ECO:0000259" key="21">
    <source>
        <dbReference type="Pfam" id="PF00218"/>
    </source>
</evidence>
<dbReference type="Pfam" id="PF00218">
    <property type="entry name" value="IGPS"/>
    <property type="match status" value="1"/>
</dbReference>
<evidence type="ECO:0000256" key="17">
    <source>
        <dbReference type="ARBA" id="ARBA00023268"/>
    </source>
</evidence>
<comment type="pathway">
    <text evidence="4">Amino-acid biosynthesis; L-tryptophan biosynthesis; L-tryptophan from chorismate: step 4/5.</text>
</comment>
<keyword evidence="20" id="KW-0812">Transmembrane</keyword>
<dbReference type="FunFam" id="3.20.20.70:FF:000136">
    <property type="entry name" value="Multifunctional tryptophan biosynthesis protein"/>
    <property type="match status" value="1"/>
</dbReference>
<feature type="compositionally biased region" description="Polar residues" evidence="19">
    <location>
        <begin position="252"/>
        <end position="262"/>
    </location>
</feature>
<dbReference type="InterPro" id="IPR013785">
    <property type="entry name" value="Aldolase_TIM"/>
</dbReference>
<feature type="compositionally biased region" description="Basic and acidic residues" evidence="19">
    <location>
        <begin position="101"/>
        <end position="111"/>
    </location>
</feature>
<dbReference type="UniPathway" id="UPA00035">
    <property type="reaction ID" value="UER00042"/>
</dbReference>
<keyword evidence="14" id="KW-0057">Aromatic amino acid biosynthesis</keyword>
<dbReference type="EC" id="5.3.1.24" evidence="8"/>
<keyword evidence="10" id="KW-0028">Amino-acid biosynthesis</keyword>
<evidence type="ECO:0000313" key="23">
    <source>
        <dbReference type="EMBL" id="EDQ99815.1"/>
    </source>
</evidence>
<dbReference type="GO" id="GO:0000162">
    <property type="term" value="P:L-tryptophan biosynthetic process"/>
    <property type="evidence" value="ECO:0007669"/>
    <property type="project" value="UniProtKB-UniPathway"/>
</dbReference>
<feature type="compositionally biased region" description="Low complexity" evidence="19">
    <location>
        <begin position="214"/>
        <end position="226"/>
    </location>
</feature>
<dbReference type="InParanoid" id="B0E006"/>
<evidence type="ECO:0000256" key="14">
    <source>
        <dbReference type="ARBA" id="ARBA00023141"/>
    </source>
</evidence>
<dbReference type="InterPro" id="IPR045186">
    <property type="entry name" value="Indole-3-glycerol_P_synth"/>
</dbReference>
<dbReference type="InterPro" id="IPR011060">
    <property type="entry name" value="RibuloseP-bd_barrel"/>
</dbReference>
<dbReference type="GeneID" id="6085172"/>
<evidence type="ECO:0000256" key="5">
    <source>
        <dbReference type="ARBA" id="ARBA00004873"/>
    </source>
</evidence>
<dbReference type="PANTHER" id="PTHR22854:SF2">
    <property type="entry name" value="INDOLE-3-GLYCEROL-PHOSPHATE SYNTHASE"/>
    <property type="match status" value="1"/>
</dbReference>
<dbReference type="InterPro" id="IPR013798">
    <property type="entry name" value="Indole-3-glycerol_P_synth_dom"/>
</dbReference>
<feature type="compositionally biased region" description="Low complexity" evidence="19">
    <location>
        <begin position="263"/>
        <end position="278"/>
    </location>
</feature>
<comment type="catalytic activity">
    <reaction evidence="18">
        <text>chorismate + L-glutamine = anthranilate + pyruvate + L-glutamate + H(+)</text>
        <dbReference type="Rhea" id="RHEA:21732"/>
        <dbReference type="ChEBI" id="CHEBI:15361"/>
        <dbReference type="ChEBI" id="CHEBI:15378"/>
        <dbReference type="ChEBI" id="CHEBI:16567"/>
        <dbReference type="ChEBI" id="CHEBI:29748"/>
        <dbReference type="ChEBI" id="CHEBI:29985"/>
        <dbReference type="ChEBI" id="CHEBI:58359"/>
        <dbReference type="EC" id="4.1.3.27"/>
    </reaction>
</comment>
<evidence type="ECO:0000256" key="6">
    <source>
        <dbReference type="ARBA" id="ARBA00012266"/>
    </source>
</evidence>
<evidence type="ECO:0000256" key="16">
    <source>
        <dbReference type="ARBA" id="ARBA00023239"/>
    </source>
</evidence>
<evidence type="ECO:0000256" key="13">
    <source>
        <dbReference type="ARBA" id="ARBA00022962"/>
    </source>
</evidence>
<dbReference type="EMBL" id="DS547158">
    <property type="protein sequence ID" value="EDQ99815.1"/>
    <property type="molecule type" value="Genomic_DNA"/>
</dbReference>
<keyword evidence="15" id="KW-0413">Isomerase</keyword>
<dbReference type="GO" id="GO:0004049">
    <property type="term" value="F:anthranilate synthase activity"/>
    <property type="evidence" value="ECO:0007669"/>
    <property type="project" value="UniProtKB-EC"/>
</dbReference>
<evidence type="ECO:0000256" key="11">
    <source>
        <dbReference type="ARBA" id="ARBA00022793"/>
    </source>
</evidence>
<comment type="pathway">
    <text evidence="3">Amino-acid biosynthesis; L-tryptophan biosynthesis; L-tryptophan from chorismate: step 3/5.</text>
</comment>
<evidence type="ECO:0000256" key="15">
    <source>
        <dbReference type="ARBA" id="ARBA00023235"/>
    </source>
</evidence>
<sequence length="1439" mass="154443">MEDGEQEGLRISLNGDPRYLVAAATVATLFLAGSALWRSSIMSPRLAITENNRNESGLTDPDAIVRSEPPSASEEKSPADGPSKDTRNKVLDEVTPLSQEVESKDSKSTRTKDRRRRGKDPLKEILKSGKKAKAFLGKAGDVAEKTDVMPIPESTPSPRSRKIPTDSTTRSLSVSAASSHRIHGSATSNHSHEISQSGQGSGTDDFSCGFTTPSVVSELEELSLSLDGLDTPESQNSDLPAKPLEPREILATQASDSLPQALSSSPTSHSSSSATSSSVITPDTSPTISLNEDISTPTLVHPSVSLPADLSPIPKAKSQVSSRQLAKASDPWDWAAPTPPETSYRKPPRFQGKSRGAGTPTPLSISSPPASPSSGVPGSASHPTLISPYSAVVASSRSTPPVVLEEPSVEEPTPLTFPTLNPSTFNPSHPMSPNPNRKRNSAADINSAAGASTSNGTGYGNTGTPTRRAPTPRRPPTPSSGTNTPPPSLTAQTQLASLRGALEAARLREEKSKSDIERYLKEMEVLRWENVTCRRREAELQTQVHYLMNQLQAYAALFASMPPQPTQMQSPTGSGTTSNGGGNGSTPNGFPAQNSPLHPPPPLHLQMLSSMHMFPVNGNQSPATLVSPGTPHSGGGQPSPFFPHPMHSHTPQPPPQSQSQSHPSPHQANLFSTFFRPSVAGGSGPSSAAGSSSVGSASPDLNGSPSPTPTMLDRGMIRARTRTQTANGRIGGLGNTWEGVDNDGWIGMGEEDKDMRGLEGDEEGGQGHDDDGGDGDDDFNELLADAILKRPGSIRVRKKGGNNAREGKERASPVENEEQHTEFTFPSLSELGNSRKKITLRPNNVNNAPTPRDDIIHIAKYLLLCKNDTPPLLVMHGLFLDFFFLPFFIHPIYTLVISLSVFCATTMPTILEEIYAQRAKDVRLAKSTPGTTPADLKNLLAMHLAPSLIPLVPRLKRNPSSSTSSPSPSLMAEIKRASPSKGPIALSVNPAKQAQTYALSGASVISVLTEPTWFKGSLLDMRLAREAVDSLPDRPAILRKDFIFDEYQIDEARLHGADTVLLIVAMLSLDRLKALYAYSLSLGMEPLVEVNNAKEMKVALELGAKVIGVNNRNLHDFQVDMGTTSRLVELVREMDVVLCALSGISSAKDVNTYKEQGVRAVLVGESLMRAKDTRQFIRELLSWPQQTLFAGKTQTSPMPWVKVTGVQTKEEAKKCIAAGADMISVIFDTTDAHHVSPETAREISAVIREAQLASKPSKKSTAPDSSSGTPIFGPYFTLQMVHLITTPHRRPLLVGIFKNQSLPTILSTISSAHLDLVQLNGTTEPPEWFQHIPVPVIRRFAIDGDLKGFTKPGLHAFSLLDQESVNGKADWGAVVKSVEGGGGEADGFPMPVILDMELPIENLGLEIRNFTPWATDIKRSDEGGFEETLELVRSMKSGQ</sequence>
<feature type="compositionally biased region" description="Pro residues" evidence="19">
    <location>
        <begin position="472"/>
        <end position="488"/>
    </location>
</feature>
<dbReference type="OrthoDB" id="524799at2759"/>
<feature type="compositionally biased region" description="Low complexity" evidence="19">
    <location>
        <begin position="657"/>
        <end position="667"/>
    </location>
</feature>
<feature type="compositionally biased region" description="Basic and acidic residues" evidence="19">
    <location>
        <begin position="805"/>
        <end position="821"/>
    </location>
</feature>
<dbReference type="Pfam" id="PF00697">
    <property type="entry name" value="PRAI"/>
    <property type="match status" value="1"/>
</dbReference>
<dbReference type="HOGENOM" id="CLU_251952_0_0_1"/>
<feature type="compositionally biased region" description="Basic and acidic residues" evidence="19">
    <location>
        <begin position="73"/>
        <end position="92"/>
    </location>
</feature>
<dbReference type="Gene3D" id="3.20.20.70">
    <property type="entry name" value="Aldolase class I"/>
    <property type="match status" value="2"/>
</dbReference>
<comment type="catalytic activity">
    <reaction evidence="1">
        <text>N-(5-phospho-beta-D-ribosyl)anthranilate = 1-(2-carboxyphenylamino)-1-deoxy-D-ribulose 5-phosphate</text>
        <dbReference type="Rhea" id="RHEA:21540"/>
        <dbReference type="ChEBI" id="CHEBI:18277"/>
        <dbReference type="ChEBI" id="CHEBI:58613"/>
        <dbReference type="EC" id="5.3.1.24"/>
    </reaction>
</comment>
<feature type="compositionally biased region" description="Polar residues" evidence="19">
    <location>
        <begin position="165"/>
        <end position="178"/>
    </location>
</feature>
<feature type="compositionally biased region" description="Low complexity" evidence="19">
    <location>
        <begin position="398"/>
        <end position="416"/>
    </location>
</feature>
<dbReference type="Proteomes" id="UP000001194">
    <property type="component" value="Unassembled WGS sequence"/>
</dbReference>
<dbReference type="InterPro" id="IPR001468">
    <property type="entry name" value="Indole-3-GlycerolPSynthase_CS"/>
</dbReference>
<dbReference type="PROSITE" id="PS00614">
    <property type="entry name" value="IGPS"/>
    <property type="match status" value="1"/>
</dbReference>
<keyword evidence="17" id="KW-0511">Multifunctional enzyme</keyword>
<protein>
    <recommendedName>
        <fullName evidence="9">Multifunctional tryptophan biosynthesis protein</fullName>
        <ecNumber evidence="7">4.1.1.48</ecNumber>
        <ecNumber evidence="6">4.1.3.27</ecNumber>
        <ecNumber evidence="8">5.3.1.24</ecNumber>
    </recommendedName>
</protein>
<evidence type="ECO:0000256" key="4">
    <source>
        <dbReference type="ARBA" id="ARBA00004696"/>
    </source>
</evidence>
<evidence type="ECO:0000259" key="22">
    <source>
        <dbReference type="Pfam" id="PF00697"/>
    </source>
</evidence>
<feature type="compositionally biased region" description="Low complexity" evidence="19">
    <location>
        <begin position="677"/>
        <end position="699"/>
    </location>
</feature>
<dbReference type="RefSeq" id="XP_001889507.1">
    <property type="nucleotide sequence ID" value="XM_001889472.1"/>
</dbReference>
<accession>B0E006</accession>
<evidence type="ECO:0000256" key="1">
    <source>
        <dbReference type="ARBA" id="ARBA00001164"/>
    </source>
</evidence>
<keyword evidence="20" id="KW-0472">Membrane</keyword>
<feature type="compositionally biased region" description="Low complexity" evidence="19">
    <location>
        <begin position="360"/>
        <end position="383"/>
    </location>
</feature>
<keyword evidence="20" id="KW-1133">Transmembrane helix</keyword>
<dbReference type="STRING" id="486041.B0E006"/>
<feature type="region of interest" description="Disordered" evidence="19">
    <location>
        <begin position="562"/>
        <end position="778"/>
    </location>
</feature>